<gene>
    <name evidence="2" type="ORF">MOVS_05250</name>
    <name evidence="3" type="ORF">NCTC11227_01102</name>
</gene>
<dbReference type="Proteomes" id="UP000076765">
    <property type="component" value="Chromosome"/>
</dbReference>
<keyword evidence="1" id="KW-1133">Transmembrane helix</keyword>
<dbReference type="STRING" id="29433.MOVS_05250"/>
<evidence type="ECO:0000256" key="1">
    <source>
        <dbReference type="SAM" id="Phobius"/>
    </source>
</evidence>
<dbReference type="Proteomes" id="UP000255102">
    <property type="component" value="Unassembled WGS sequence"/>
</dbReference>
<feature type="transmembrane region" description="Helical" evidence="1">
    <location>
        <begin position="45"/>
        <end position="68"/>
    </location>
</feature>
<name>A0A378PK07_9GAMM</name>
<dbReference type="EMBL" id="CP011158">
    <property type="protein sequence ID" value="ANB91485.1"/>
    <property type="molecule type" value="Genomic_DNA"/>
</dbReference>
<dbReference type="AlphaFoldDB" id="A0A378PK07"/>
<dbReference type="RefSeq" id="WP_063514062.1">
    <property type="nucleotide sequence ID" value="NZ_CP011158.1"/>
</dbReference>
<accession>A0A378PK07</accession>
<evidence type="ECO:0000313" key="2">
    <source>
        <dbReference type="EMBL" id="ANB91485.1"/>
    </source>
</evidence>
<sequence>MMTSHNNEDYARITNLDKKLQDKDIHEKNIEYQLTTKRIEVFGNVVKYSIGAVVLFSLLLIAVIDRYLQHFTEGTVPDNFWHIPLMLCFLISTILGLLLTSAVKFGNTTKKDETDNNSLKENIPLIKDIISLTKPDNK</sequence>
<keyword evidence="1" id="KW-0812">Transmembrane</keyword>
<reference evidence="3 5" key="2">
    <citation type="submission" date="2018-06" db="EMBL/GenBank/DDBJ databases">
        <authorList>
            <consortium name="Pathogen Informatics"/>
            <person name="Doyle S."/>
        </authorList>
    </citation>
    <scope>NUCLEOTIDE SEQUENCE [LARGE SCALE GENOMIC DNA]</scope>
    <source>
        <strain evidence="3 5">NCTC11227</strain>
    </source>
</reference>
<keyword evidence="4" id="KW-1185">Reference proteome</keyword>
<protein>
    <submittedName>
        <fullName evidence="3">Uncharacterized protein</fullName>
    </submittedName>
</protein>
<reference evidence="2 4" key="1">
    <citation type="submission" date="2015-04" db="EMBL/GenBank/DDBJ databases">
        <authorList>
            <person name="Calcutt M.J."/>
            <person name="Foecking M.F."/>
        </authorList>
    </citation>
    <scope>NUCLEOTIDE SEQUENCE [LARGE SCALE GENOMIC DNA]</scope>
    <source>
        <strain evidence="2 4">199/55</strain>
    </source>
</reference>
<evidence type="ECO:0000313" key="4">
    <source>
        <dbReference type="Proteomes" id="UP000076765"/>
    </source>
</evidence>
<dbReference type="EMBL" id="UGPW01000001">
    <property type="protein sequence ID" value="STY87103.1"/>
    <property type="molecule type" value="Genomic_DNA"/>
</dbReference>
<keyword evidence="1" id="KW-0472">Membrane</keyword>
<dbReference type="KEGG" id="moi:MOVS_05250"/>
<evidence type="ECO:0000313" key="3">
    <source>
        <dbReference type="EMBL" id="STY87103.1"/>
    </source>
</evidence>
<proteinExistence type="predicted"/>
<feature type="transmembrane region" description="Helical" evidence="1">
    <location>
        <begin position="80"/>
        <end position="103"/>
    </location>
</feature>
<organism evidence="3 5">
    <name type="scientific">Moraxella ovis</name>
    <dbReference type="NCBI Taxonomy" id="29433"/>
    <lineage>
        <taxon>Bacteria</taxon>
        <taxon>Pseudomonadati</taxon>
        <taxon>Pseudomonadota</taxon>
        <taxon>Gammaproteobacteria</taxon>
        <taxon>Moraxellales</taxon>
        <taxon>Moraxellaceae</taxon>
        <taxon>Moraxella</taxon>
    </lineage>
</organism>
<evidence type="ECO:0000313" key="5">
    <source>
        <dbReference type="Proteomes" id="UP000255102"/>
    </source>
</evidence>